<accession>A0A934WN12</accession>
<reference evidence="3" key="1">
    <citation type="journal article" date="2012" name="J. Microbiol. Biotechnol.">
        <title>Ramlibacter ginsenosidimutans sp. nov., with ginsenoside-converting activity.</title>
        <authorList>
            <person name="Wang L."/>
            <person name="An D.S."/>
            <person name="Kim S.G."/>
            <person name="Jin F.X."/>
            <person name="Kim S.C."/>
            <person name="Lee S.T."/>
            <person name="Im W.T."/>
        </authorList>
    </citation>
    <scope>NUCLEOTIDE SEQUENCE</scope>
    <source>
        <strain evidence="3">KACC 17527</strain>
    </source>
</reference>
<protein>
    <recommendedName>
        <fullName evidence="5">DUF3466 family protein</fullName>
    </recommendedName>
</protein>
<feature type="signal peptide" evidence="2">
    <location>
        <begin position="1"/>
        <end position="19"/>
    </location>
</feature>
<feature type="region of interest" description="Disordered" evidence="1">
    <location>
        <begin position="33"/>
        <end position="57"/>
    </location>
</feature>
<evidence type="ECO:0000256" key="1">
    <source>
        <dbReference type="SAM" id="MobiDB-lite"/>
    </source>
</evidence>
<sequence>MPTRTLAATLPLLASLLLAACGGGGTSNDVAAPAPAPAPAATPAVAPSPAPAAEDAPPWTVAATNSTSRAIAVLASGERAAAWSDAGGTIWSQRFDAQGKRVGNPLAIGTGTAVAGIAALPAGGAVVEFGTASAVYVQVVSAAGALVGSPATVRTQPQVESDLAGNIGPKLLGGAGVFALADGGFAASYVRYHDAHIPGDTPTDLMAQKFDATGAATGTPVFLASSRDTSTLAIAPTAGHGVAVADMYLCPCAISGSTSGDVFDGSLQSTHANLSNGGARPGDIEMDQSVAALAGGNVFVKWTVTTAAPATHSQVNEVQGEIFGSASTGILTFPNAAPDAQATALAAGGFVLTWGSSAQAFDATGHAVTGVMPVLQGSVAATPDGGFIVLAQVGDRLVAQPYALGP</sequence>
<reference evidence="3" key="2">
    <citation type="submission" date="2021-01" db="EMBL/GenBank/DDBJ databases">
        <authorList>
            <person name="Kang M."/>
        </authorList>
    </citation>
    <scope>NUCLEOTIDE SEQUENCE</scope>
    <source>
        <strain evidence="3">KACC 17527</strain>
    </source>
</reference>
<organism evidence="3 4">
    <name type="scientific">Ramlibacter ginsenosidimutans</name>
    <dbReference type="NCBI Taxonomy" id="502333"/>
    <lineage>
        <taxon>Bacteria</taxon>
        <taxon>Pseudomonadati</taxon>
        <taxon>Pseudomonadota</taxon>
        <taxon>Betaproteobacteria</taxon>
        <taxon>Burkholderiales</taxon>
        <taxon>Comamonadaceae</taxon>
        <taxon>Ramlibacter</taxon>
    </lineage>
</organism>
<dbReference type="PROSITE" id="PS51257">
    <property type="entry name" value="PROKAR_LIPOPROTEIN"/>
    <property type="match status" value="1"/>
</dbReference>
<dbReference type="RefSeq" id="WP_201171775.1">
    <property type="nucleotide sequence ID" value="NZ_JAEPWM010000005.1"/>
</dbReference>
<feature type="compositionally biased region" description="Pro residues" evidence="1">
    <location>
        <begin position="34"/>
        <end position="50"/>
    </location>
</feature>
<evidence type="ECO:0000313" key="4">
    <source>
        <dbReference type="Proteomes" id="UP000630528"/>
    </source>
</evidence>
<evidence type="ECO:0000313" key="3">
    <source>
        <dbReference type="EMBL" id="MBK6007053.1"/>
    </source>
</evidence>
<keyword evidence="4" id="KW-1185">Reference proteome</keyword>
<dbReference type="Proteomes" id="UP000630528">
    <property type="component" value="Unassembled WGS sequence"/>
</dbReference>
<feature type="chain" id="PRO_5036935460" description="DUF3466 family protein" evidence="2">
    <location>
        <begin position="20"/>
        <end position="406"/>
    </location>
</feature>
<evidence type="ECO:0008006" key="5">
    <source>
        <dbReference type="Google" id="ProtNLM"/>
    </source>
</evidence>
<keyword evidence="2" id="KW-0732">Signal</keyword>
<comment type="caution">
    <text evidence="3">The sequence shown here is derived from an EMBL/GenBank/DDBJ whole genome shotgun (WGS) entry which is preliminary data.</text>
</comment>
<proteinExistence type="predicted"/>
<gene>
    <name evidence="3" type="ORF">JJB11_13205</name>
</gene>
<evidence type="ECO:0000256" key="2">
    <source>
        <dbReference type="SAM" id="SignalP"/>
    </source>
</evidence>
<dbReference type="AlphaFoldDB" id="A0A934WN12"/>
<name>A0A934WN12_9BURK</name>
<dbReference type="EMBL" id="JAEPWM010000005">
    <property type="protein sequence ID" value="MBK6007053.1"/>
    <property type="molecule type" value="Genomic_DNA"/>
</dbReference>